<evidence type="ECO:0000256" key="1">
    <source>
        <dbReference type="ARBA" id="ARBA00004328"/>
    </source>
</evidence>
<name>A0A514DCZ1_9VIRU</name>
<keyword evidence="3" id="KW-0946">Virion</keyword>
<comment type="subcellular location">
    <subcellularLocation>
        <location evidence="1">Virion</location>
    </subcellularLocation>
</comment>
<keyword evidence="2" id="KW-0167">Capsid protein</keyword>
<proteinExistence type="predicted"/>
<reference evidence="4" key="1">
    <citation type="submission" date="2019-05" db="EMBL/GenBank/DDBJ databases">
        <title>Metatranscriptomic reconstruction reveals RNA viruses with the potential to shape carbon cycling in soil.</title>
        <authorList>
            <person name="Starr E.P."/>
            <person name="Nuccio E."/>
            <person name="Pett-Ridge J."/>
            <person name="Banfield J.F."/>
            <person name="Firestone M.K."/>
        </authorList>
    </citation>
    <scope>NUCLEOTIDE SEQUENCE</scope>
    <source>
        <strain evidence="4">H1_Rhizo_25_scaffold_2748</strain>
    </source>
</reference>
<dbReference type="Gene3D" id="3.30.380.10">
    <property type="entry name" value="MS2 Viral Coat Protein"/>
    <property type="match status" value="1"/>
</dbReference>
<evidence type="ECO:0000256" key="3">
    <source>
        <dbReference type="ARBA" id="ARBA00022844"/>
    </source>
</evidence>
<evidence type="ECO:0000313" key="4">
    <source>
        <dbReference type="EMBL" id="QDH91481.1"/>
    </source>
</evidence>
<dbReference type="InterPro" id="IPR015954">
    <property type="entry name" value="Phage_RNA-type_capsid"/>
</dbReference>
<accession>A0A514DCZ1</accession>
<organism evidence="4">
    <name type="scientific">Leviviridae sp</name>
    <dbReference type="NCBI Taxonomy" id="2027243"/>
    <lineage>
        <taxon>Viruses</taxon>
        <taxon>Riboviria</taxon>
        <taxon>Orthornavirae</taxon>
        <taxon>Lenarviricota</taxon>
        <taxon>Leviviricetes</taxon>
        <taxon>Norzivirales</taxon>
        <taxon>Fiersviridae</taxon>
    </lineage>
</organism>
<gene>
    <name evidence="4" type="ORF">H1Rhizo252748_000002</name>
</gene>
<evidence type="ECO:0000256" key="2">
    <source>
        <dbReference type="ARBA" id="ARBA00022561"/>
    </source>
</evidence>
<dbReference type="GO" id="GO:0019028">
    <property type="term" value="C:viral capsid"/>
    <property type="evidence" value="ECO:0007669"/>
    <property type="project" value="UniProtKB-KW"/>
</dbReference>
<sequence length="160" mass="17179">MSAMTNILVKDDTTTTPVEYTFYPVTDTPIPYWRTRIAGVPLEGQMRLWISEEQVKSGAYKRTAKLEVPVMETLGASGSSAGYVAPPKVAYVDTLISTMFADPRSTQADRANVLKLGIGLNQGASSTTATGILSNTAAGDAWKNSMLPLPSFFVNGEIPN</sequence>
<protein>
    <submittedName>
        <fullName evidence="4">Uncharacterized protein</fullName>
    </submittedName>
</protein>
<dbReference type="EMBL" id="MN036265">
    <property type="protein sequence ID" value="QDH91481.1"/>
    <property type="molecule type" value="Genomic_RNA"/>
</dbReference>